<dbReference type="InterPro" id="IPR050936">
    <property type="entry name" value="AP-1-like"/>
</dbReference>
<feature type="region of interest" description="Disordered" evidence="3">
    <location>
        <begin position="48"/>
        <end position="138"/>
    </location>
</feature>
<dbReference type="PROSITE" id="PS00036">
    <property type="entry name" value="BZIP_BASIC"/>
    <property type="match status" value="1"/>
</dbReference>
<accession>A0ABR4JWY6</accession>
<sequence length="235" mass="26416">MAEQRASWTEHGASFPPFSSPYTSPTDVGDFPLHLIYGLDTNGEYETRRIPPLSLQTTGLGSSTGMHKHSSLSPTTSDTSLSATDTSSPTLLEGRGPAFPASNPSPEARPKSGPKNTKRTIQNRAAQRRFRERRDEQARSLRERVENLQEKYEALGEKLNERSDEVDRLEKVNEELRSEAQDLRRRWQTMLLLLQRPKSQQFLSLFSGPAGLPADDLDVYVRCLDALIFIDDARS</sequence>
<dbReference type="InterPro" id="IPR046347">
    <property type="entry name" value="bZIP_sf"/>
</dbReference>
<dbReference type="CDD" id="cd14688">
    <property type="entry name" value="bZIP_YAP"/>
    <property type="match status" value="1"/>
</dbReference>
<feature type="compositionally biased region" description="Low complexity" evidence="3">
    <location>
        <begin position="14"/>
        <end position="26"/>
    </location>
</feature>
<dbReference type="InterPro" id="IPR004827">
    <property type="entry name" value="bZIP"/>
</dbReference>
<evidence type="ECO:0000256" key="1">
    <source>
        <dbReference type="ARBA" id="ARBA00004123"/>
    </source>
</evidence>
<comment type="caution">
    <text evidence="5">The sequence shown here is derived from an EMBL/GenBank/DDBJ whole genome shotgun (WGS) entry which is preliminary data.</text>
</comment>
<keyword evidence="6" id="KW-1185">Reference proteome</keyword>
<evidence type="ECO:0000313" key="5">
    <source>
        <dbReference type="EMBL" id="KAL2844555.1"/>
    </source>
</evidence>
<feature type="domain" description="BZIP" evidence="4">
    <location>
        <begin position="113"/>
        <end position="176"/>
    </location>
</feature>
<proteinExistence type="predicted"/>
<evidence type="ECO:0000259" key="4">
    <source>
        <dbReference type="PROSITE" id="PS50217"/>
    </source>
</evidence>
<evidence type="ECO:0000313" key="6">
    <source>
        <dbReference type="Proteomes" id="UP001610446"/>
    </source>
</evidence>
<evidence type="ECO:0000256" key="2">
    <source>
        <dbReference type="ARBA" id="ARBA00023242"/>
    </source>
</evidence>
<dbReference type="EMBL" id="JBFXLU010000079">
    <property type="protein sequence ID" value="KAL2844555.1"/>
    <property type="molecule type" value="Genomic_DNA"/>
</dbReference>
<dbReference type="Pfam" id="PF00170">
    <property type="entry name" value="bZIP_1"/>
    <property type="match status" value="1"/>
</dbReference>
<dbReference type="SMART" id="SM00338">
    <property type="entry name" value="BRLZ"/>
    <property type="match status" value="1"/>
</dbReference>
<dbReference type="PROSITE" id="PS50217">
    <property type="entry name" value="BZIP"/>
    <property type="match status" value="1"/>
</dbReference>
<dbReference type="Gene3D" id="1.20.5.170">
    <property type="match status" value="1"/>
</dbReference>
<comment type="subcellular location">
    <subcellularLocation>
        <location evidence="1">Nucleus</location>
    </subcellularLocation>
</comment>
<dbReference type="Proteomes" id="UP001610446">
    <property type="component" value="Unassembled WGS sequence"/>
</dbReference>
<reference evidence="5 6" key="1">
    <citation type="submission" date="2024-07" db="EMBL/GenBank/DDBJ databases">
        <title>Section-level genome sequencing and comparative genomics of Aspergillus sections Usti and Cavernicolus.</title>
        <authorList>
            <consortium name="Lawrence Berkeley National Laboratory"/>
            <person name="Nybo J.L."/>
            <person name="Vesth T.C."/>
            <person name="Theobald S."/>
            <person name="Frisvad J.C."/>
            <person name="Larsen T.O."/>
            <person name="Kjaerboelling I."/>
            <person name="Rothschild-Mancinelli K."/>
            <person name="Lyhne E.K."/>
            <person name="Kogle M.E."/>
            <person name="Barry K."/>
            <person name="Clum A."/>
            <person name="Na H."/>
            <person name="Ledsgaard L."/>
            <person name="Lin J."/>
            <person name="Lipzen A."/>
            <person name="Kuo A."/>
            <person name="Riley R."/>
            <person name="Mondo S."/>
            <person name="Labutti K."/>
            <person name="Haridas S."/>
            <person name="Pangalinan J."/>
            <person name="Salamov A.A."/>
            <person name="Simmons B.A."/>
            <person name="Magnuson J.K."/>
            <person name="Chen J."/>
            <person name="Drula E."/>
            <person name="Henrissat B."/>
            <person name="Wiebenga A."/>
            <person name="Lubbers R.J."/>
            <person name="Gomes A.C."/>
            <person name="Makela M.R."/>
            <person name="Stajich J."/>
            <person name="Grigoriev I.V."/>
            <person name="Mortensen U.H."/>
            <person name="De Vries R.P."/>
            <person name="Baker S.E."/>
            <person name="Andersen M.R."/>
        </authorList>
    </citation>
    <scope>NUCLEOTIDE SEQUENCE [LARGE SCALE GENOMIC DNA]</scope>
    <source>
        <strain evidence="5 6">CBS 123904</strain>
    </source>
</reference>
<dbReference type="PANTHER" id="PTHR40621:SF6">
    <property type="entry name" value="AP-1-LIKE TRANSCRIPTION FACTOR YAP1-RELATED"/>
    <property type="match status" value="1"/>
</dbReference>
<feature type="compositionally biased region" description="Polar residues" evidence="3">
    <location>
        <begin position="54"/>
        <end position="65"/>
    </location>
</feature>
<dbReference type="SUPFAM" id="SSF57959">
    <property type="entry name" value="Leucine zipper domain"/>
    <property type="match status" value="1"/>
</dbReference>
<keyword evidence="2" id="KW-0539">Nucleus</keyword>
<feature type="compositionally biased region" description="Low complexity" evidence="3">
    <location>
        <begin position="71"/>
        <end position="92"/>
    </location>
</feature>
<protein>
    <recommendedName>
        <fullName evidence="4">BZIP domain-containing protein</fullName>
    </recommendedName>
</protein>
<evidence type="ECO:0000256" key="3">
    <source>
        <dbReference type="SAM" id="MobiDB-lite"/>
    </source>
</evidence>
<feature type="region of interest" description="Disordered" evidence="3">
    <location>
        <begin position="1"/>
        <end position="34"/>
    </location>
</feature>
<gene>
    <name evidence="5" type="ORF">BJY01DRAFT_248066</name>
</gene>
<name>A0ABR4JWY6_9EURO</name>
<organism evidence="5 6">
    <name type="scientific">Aspergillus pseudoustus</name>
    <dbReference type="NCBI Taxonomy" id="1810923"/>
    <lineage>
        <taxon>Eukaryota</taxon>
        <taxon>Fungi</taxon>
        <taxon>Dikarya</taxon>
        <taxon>Ascomycota</taxon>
        <taxon>Pezizomycotina</taxon>
        <taxon>Eurotiomycetes</taxon>
        <taxon>Eurotiomycetidae</taxon>
        <taxon>Eurotiales</taxon>
        <taxon>Aspergillaceae</taxon>
        <taxon>Aspergillus</taxon>
        <taxon>Aspergillus subgen. Nidulantes</taxon>
    </lineage>
</organism>
<dbReference type="PANTHER" id="PTHR40621">
    <property type="entry name" value="TRANSCRIPTION FACTOR KAPC-RELATED"/>
    <property type="match status" value="1"/>
</dbReference>